<sequence length="428" mass="47241">MSDELFRREVLQAKQDERLGKIGFRAPRVGWIFFAIGAASTIAILGLLIAGRYTRHERVHGTLVPDSGLIAVSVAGPGVVSRILAHEGDIVVAGQPLVEVSMPQDSVALGETQALVAEQLRVKQQGLQSDLVLHRSLGDMQRHEIQERLRNLHSRAEEKARQAGLQKQRADSADELYQEWLRVESAEVISRYQMLQQRDSVLQHRANQIELEAQRRLLVQQADEATSALAQLEPTLRGQENRTRRDVADVEQSLAENAARAAVTLRARVSGTVTSVLIKPGQAVSAGQTALSLLPHDSELVAELWVPSSAIGFVDAGKPVALRYEAYPYQKFGQQRGRVLSVSRSAAPPDAQSRLLGTAVDAPRYRVEVALERQVMAVYGRNESLKPGMGLEADISVETRRLVEWVFDPLYRLAQDRPAVGSADTDRR</sequence>
<name>A0ACC2ZS21_9EURO</name>
<accession>A0ACC2ZS21</accession>
<evidence type="ECO:0000313" key="1">
    <source>
        <dbReference type="EMBL" id="KAJ9650413.1"/>
    </source>
</evidence>
<organism evidence="1 2">
    <name type="scientific">Neophaeococcomyces mojaviensis</name>
    <dbReference type="NCBI Taxonomy" id="3383035"/>
    <lineage>
        <taxon>Eukaryota</taxon>
        <taxon>Fungi</taxon>
        <taxon>Dikarya</taxon>
        <taxon>Ascomycota</taxon>
        <taxon>Pezizomycotina</taxon>
        <taxon>Eurotiomycetes</taxon>
        <taxon>Chaetothyriomycetidae</taxon>
        <taxon>Chaetothyriales</taxon>
        <taxon>Chaetothyriales incertae sedis</taxon>
        <taxon>Neophaeococcomyces</taxon>
    </lineage>
</organism>
<comment type="caution">
    <text evidence="1">The sequence shown here is derived from an EMBL/GenBank/DDBJ whole genome shotgun (WGS) entry which is preliminary data.</text>
</comment>
<protein>
    <submittedName>
        <fullName evidence="1">Uncharacterized protein</fullName>
    </submittedName>
</protein>
<dbReference type="EMBL" id="JAPDRQ010000345">
    <property type="protein sequence ID" value="KAJ9650413.1"/>
    <property type="molecule type" value="Genomic_DNA"/>
</dbReference>
<evidence type="ECO:0000313" key="2">
    <source>
        <dbReference type="Proteomes" id="UP001172386"/>
    </source>
</evidence>
<gene>
    <name evidence="1" type="ORF">H2198_010292</name>
</gene>
<dbReference type="Proteomes" id="UP001172386">
    <property type="component" value="Unassembled WGS sequence"/>
</dbReference>
<reference evidence="1" key="1">
    <citation type="submission" date="2022-10" db="EMBL/GenBank/DDBJ databases">
        <title>Culturing micro-colonial fungi from biological soil crusts in the Mojave desert and describing Neophaeococcomyces mojavensis, and introducing the new genera and species Taxawa tesnikishii.</title>
        <authorList>
            <person name="Kurbessoian T."/>
            <person name="Stajich J.E."/>
        </authorList>
    </citation>
    <scope>NUCLEOTIDE SEQUENCE</scope>
    <source>
        <strain evidence="1">JES_112</strain>
    </source>
</reference>
<keyword evidence="2" id="KW-1185">Reference proteome</keyword>
<proteinExistence type="predicted"/>